<sequence length="387" mass="43034">MNKVSIVRCNDYQYNNVEKSVFQCLDGIQEIKQKIKSKTKVLVKANLLRGSSPEDAITTHPSVVEAIVRYLQEMGCRVIIGDSPGSALSFDEKRLKSVYEITGMVEVATKTGCELNYDTSIIEVVNMAARNQKYMQIIKVVNDVDFVVSAAKLKTHAMMTYTGAVKNLFGVIPGRTKIDYHLKMNNVNNFAALLVDICEYIKPVFSVIDGVEGMEGDGPAAGDKRHVGLILASANPYAVDLAAIHTIGMKPEAVPTMVEAKKRGIFSSNWEDIEIKGEQWHEIKIEPFKLPATQSANAMGGLGIKGIPQFLQNFILNNMRPKPVFNYNICISCGLCAESCPPKAISMVNHRPVLHVEKCIRCFCCHELCPEKAVHIKRNWLYESLLH</sequence>
<organism evidence="6 7">
    <name type="scientific">Sporomusa silvacetica DSM 10669</name>
    <dbReference type="NCBI Taxonomy" id="1123289"/>
    <lineage>
        <taxon>Bacteria</taxon>
        <taxon>Bacillati</taxon>
        <taxon>Bacillota</taxon>
        <taxon>Negativicutes</taxon>
        <taxon>Selenomonadales</taxon>
        <taxon>Sporomusaceae</taxon>
        <taxon>Sporomusa</taxon>
    </lineage>
</organism>
<gene>
    <name evidence="6" type="ORF">SPSIL_012820</name>
</gene>
<name>A0ABZ3III7_9FIRM</name>
<evidence type="ECO:0000256" key="4">
    <source>
        <dbReference type="ARBA" id="ARBA00023014"/>
    </source>
</evidence>
<evidence type="ECO:0000313" key="6">
    <source>
        <dbReference type="EMBL" id="XFO65173.1"/>
    </source>
</evidence>
<evidence type="ECO:0000256" key="2">
    <source>
        <dbReference type="ARBA" id="ARBA00022723"/>
    </source>
</evidence>
<dbReference type="PANTHER" id="PTHR43687">
    <property type="entry name" value="ADENYLYLSULFATE REDUCTASE, BETA SUBUNIT"/>
    <property type="match status" value="1"/>
</dbReference>
<dbReference type="PROSITE" id="PS51379">
    <property type="entry name" value="4FE4S_FER_2"/>
    <property type="match status" value="2"/>
</dbReference>
<dbReference type="PANTHER" id="PTHR43687:SF1">
    <property type="entry name" value="FERREDOXIN III"/>
    <property type="match status" value="1"/>
</dbReference>
<keyword evidence="7" id="KW-1185">Reference proteome</keyword>
<dbReference type="Gene3D" id="3.30.70.20">
    <property type="match status" value="1"/>
</dbReference>
<feature type="domain" description="4Fe-4S ferredoxin-type" evidence="5">
    <location>
        <begin position="321"/>
        <end position="350"/>
    </location>
</feature>
<dbReference type="InterPro" id="IPR017900">
    <property type="entry name" value="4Fe4S_Fe_S_CS"/>
</dbReference>
<reference evidence="6" key="1">
    <citation type="submission" date="2024-05" db="EMBL/GenBank/DDBJ databases">
        <title>Isolation and characterization of Sporomusa carbonis sp. nov., a carboxydotrophic hydrogenogen in the genus of Sporomusa isolated from a charcoal burning pile.</title>
        <authorList>
            <person name="Boeer T."/>
            <person name="Rosenbaum F."/>
            <person name="Eysell L."/>
            <person name="Mueller V."/>
            <person name="Daniel R."/>
            <person name="Poehlein A."/>
        </authorList>
    </citation>
    <scope>NUCLEOTIDE SEQUENCE [LARGE SCALE GENOMIC DNA]</scope>
    <source>
        <strain evidence="6">DSM 10669</strain>
    </source>
</reference>
<keyword evidence="3" id="KW-0408">Iron</keyword>
<evidence type="ECO:0000313" key="7">
    <source>
        <dbReference type="Proteomes" id="UP000216752"/>
    </source>
</evidence>
<keyword evidence="1" id="KW-0004">4Fe-4S</keyword>
<accession>A0ABZ3III7</accession>
<dbReference type="Pfam" id="PF13237">
    <property type="entry name" value="Fer4_10"/>
    <property type="match status" value="1"/>
</dbReference>
<evidence type="ECO:0000256" key="3">
    <source>
        <dbReference type="ARBA" id="ARBA00023004"/>
    </source>
</evidence>
<feature type="domain" description="4Fe-4S ferredoxin-type" evidence="5">
    <location>
        <begin position="351"/>
        <end position="379"/>
    </location>
</feature>
<dbReference type="Proteomes" id="UP000216752">
    <property type="component" value="Chromosome"/>
</dbReference>
<evidence type="ECO:0000256" key="1">
    <source>
        <dbReference type="ARBA" id="ARBA00022485"/>
    </source>
</evidence>
<proteinExistence type="predicted"/>
<dbReference type="Pfam" id="PF04015">
    <property type="entry name" value="DUF362"/>
    <property type="match status" value="1"/>
</dbReference>
<dbReference type="InterPro" id="IPR007160">
    <property type="entry name" value="DUF362"/>
</dbReference>
<dbReference type="RefSeq" id="WP_094605568.1">
    <property type="nucleotide sequence ID" value="NZ_CP155573.1"/>
</dbReference>
<protein>
    <recommendedName>
        <fullName evidence="5">4Fe-4S ferredoxin-type domain-containing protein</fullName>
    </recommendedName>
</protein>
<dbReference type="PROSITE" id="PS00198">
    <property type="entry name" value="4FE4S_FER_1"/>
    <property type="match status" value="2"/>
</dbReference>
<keyword evidence="2" id="KW-0479">Metal-binding</keyword>
<dbReference type="InterPro" id="IPR017896">
    <property type="entry name" value="4Fe4S_Fe-S-bd"/>
</dbReference>
<dbReference type="EMBL" id="CP155573">
    <property type="protein sequence ID" value="XFO65173.1"/>
    <property type="molecule type" value="Genomic_DNA"/>
</dbReference>
<dbReference type="InterPro" id="IPR050572">
    <property type="entry name" value="Fe-S_Ferredoxin"/>
</dbReference>
<dbReference type="SUPFAM" id="SSF54862">
    <property type="entry name" value="4Fe-4S ferredoxins"/>
    <property type="match status" value="1"/>
</dbReference>
<evidence type="ECO:0000259" key="5">
    <source>
        <dbReference type="PROSITE" id="PS51379"/>
    </source>
</evidence>
<keyword evidence="4" id="KW-0411">Iron-sulfur</keyword>